<evidence type="ECO:0000259" key="2">
    <source>
        <dbReference type="Pfam" id="PF00668"/>
    </source>
</evidence>
<comment type="caution">
    <text evidence="3">The sequence shown here is derived from an EMBL/GenBank/DDBJ whole genome shotgun (WGS) entry which is preliminary data.</text>
</comment>
<dbReference type="PANTHER" id="PTHR45527">
    <property type="entry name" value="NONRIBOSOMAL PEPTIDE SYNTHETASE"/>
    <property type="match status" value="1"/>
</dbReference>
<keyword evidence="4" id="KW-1185">Reference proteome</keyword>
<gene>
    <name evidence="3" type="ORF">ACFP3H_06270</name>
</gene>
<accession>A0ABW1JP09</accession>
<sequence>MHVTTVDHYLPEPGTFMHWTVPTEPTGVASPIPPSFNQLVHLSGAESGSIWLAAAFDVPGALDRARLAAAYRALIARHGTLRSSFTATPSGPRRVLHPTPPHLEPQPDQPHTCATTLRETLRRHSDIACAPFAERSYLLAAIDRPHTATIVCAFDHAHVDAYSIAIVIEDLRQLYLGVTPELLSPTGSFVDFCATPVEFGPDDPRLAGWRAFFGDQGVTPPTFPLDLGLAPGQRAPQAVELRHLLSAEDTDSYESFCRTQQAGLFAGTLAALAHSVDAIGGGDRLRLLFPLHTRREPQWHHAVGWFTANAPVTVTVTPELADTIHAAQSAVRAAIDLGTVPLAETLHALGGLRPHHADIFMASYVDYRRLPGAAHHRAINATHISNTGSADDVQLWLSRSDNGLALRARSPSTPTAHEVVGALLDQVQRTLRTAHLARVGG</sequence>
<dbReference type="Gene3D" id="3.30.559.10">
    <property type="entry name" value="Chloramphenicol acetyltransferase-like domain"/>
    <property type="match status" value="1"/>
</dbReference>
<dbReference type="Proteomes" id="UP001596223">
    <property type="component" value="Unassembled WGS sequence"/>
</dbReference>
<name>A0ABW1JP09_9NOCA</name>
<organism evidence="3 4">
    <name type="scientific">Nocardia lasii</name>
    <dbReference type="NCBI Taxonomy" id="1616107"/>
    <lineage>
        <taxon>Bacteria</taxon>
        <taxon>Bacillati</taxon>
        <taxon>Actinomycetota</taxon>
        <taxon>Actinomycetes</taxon>
        <taxon>Mycobacteriales</taxon>
        <taxon>Nocardiaceae</taxon>
        <taxon>Nocardia</taxon>
    </lineage>
</organism>
<evidence type="ECO:0000313" key="3">
    <source>
        <dbReference type="EMBL" id="MFC6010651.1"/>
    </source>
</evidence>
<dbReference type="EMBL" id="JBHSQN010000002">
    <property type="protein sequence ID" value="MFC6010651.1"/>
    <property type="molecule type" value="Genomic_DNA"/>
</dbReference>
<evidence type="ECO:0000313" key="4">
    <source>
        <dbReference type="Proteomes" id="UP001596223"/>
    </source>
</evidence>
<dbReference type="Pfam" id="PF00668">
    <property type="entry name" value="Condensation"/>
    <property type="match status" value="1"/>
</dbReference>
<dbReference type="InterPro" id="IPR001242">
    <property type="entry name" value="Condensation_dom"/>
</dbReference>
<feature type="domain" description="Condensation" evidence="2">
    <location>
        <begin position="49"/>
        <end position="344"/>
    </location>
</feature>
<proteinExistence type="predicted"/>
<dbReference type="RefSeq" id="WP_378600841.1">
    <property type="nucleotide sequence ID" value="NZ_JBHSQN010000002.1"/>
</dbReference>
<feature type="region of interest" description="Disordered" evidence="1">
    <location>
        <begin position="85"/>
        <end position="110"/>
    </location>
</feature>
<dbReference type="Gene3D" id="3.30.559.30">
    <property type="entry name" value="Nonribosomal peptide synthetase, condensation domain"/>
    <property type="match status" value="1"/>
</dbReference>
<feature type="compositionally biased region" description="Pro residues" evidence="1">
    <location>
        <begin position="98"/>
        <end position="108"/>
    </location>
</feature>
<dbReference type="InterPro" id="IPR023213">
    <property type="entry name" value="CAT-like_dom_sf"/>
</dbReference>
<dbReference type="SUPFAM" id="SSF52777">
    <property type="entry name" value="CoA-dependent acyltransferases"/>
    <property type="match status" value="2"/>
</dbReference>
<dbReference type="PANTHER" id="PTHR45527:SF1">
    <property type="entry name" value="FATTY ACID SYNTHASE"/>
    <property type="match status" value="1"/>
</dbReference>
<reference evidence="4" key="1">
    <citation type="journal article" date="2019" name="Int. J. Syst. Evol. Microbiol.">
        <title>The Global Catalogue of Microorganisms (GCM) 10K type strain sequencing project: providing services to taxonomists for standard genome sequencing and annotation.</title>
        <authorList>
            <consortium name="The Broad Institute Genomics Platform"/>
            <consortium name="The Broad Institute Genome Sequencing Center for Infectious Disease"/>
            <person name="Wu L."/>
            <person name="Ma J."/>
        </authorList>
    </citation>
    <scope>NUCLEOTIDE SEQUENCE [LARGE SCALE GENOMIC DNA]</scope>
    <source>
        <strain evidence="4">CCUG 36956</strain>
    </source>
</reference>
<evidence type="ECO:0000256" key="1">
    <source>
        <dbReference type="SAM" id="MobiDB-lite"/>
    </source>
</evidence>
<protein>
    <submittedName>
        <fullName evidence="3">Condensation domain-containing protein</fullName>
    </submittedName>
</protein>